<dbReference type="InterPro" id="IPR011989">
    <property type="entry name" value="ARM-like"/>
</dbReference>
<dbReference type="STRING" id="698492.A0A0E9NPZ7"/>
<dbReference type="OMA" id="ANACGCV"/>
<reference evidence="9 10" key="1">
    <citation type="journal article" date="2011" name="J. Gen. Appl. Microbiol.">
        <title>Draft genome sequencing of the enigmatic yeast Saitoella complicata.</title>
        <authorList>
            <person name="Nishida H."/>
            <person name="Hamamoto M."/>
            <person name="Sugiyama J."/>
        </authorList>
    </citation>
    <scope>NUCLEOTIDE SEQUENCE [LARGE SCALE GENOMIC DNA]</scope>
    <source>
        <strain evidence="9 10">NRRL Y-17804</strain>
    </source>
</reference>
<feature type="domain" description="Importin N-terminal" evidence="8">
    <location>
        <begin position="27"/>
        <end position="94"/>
    </location>
</feature>
<reference evidence="9 10" key="3">
    <citation type="journal article" date="2015" name="Genome Announc.">
        <title>Draft Genome Sequence of the Archiascomycetous Yeast Saitoella complicata.</title>
        <authorList>
            <person name="Yamauchi K."/>
            <person name="Kondo S."/>
            <person name="Hamamoto M."/>
            <person name="Takahashi Y."/>
            <person name="Ogura Y."/>
            <person name="Hayashi T."/>
            <person name="Nishida H."/>
        </authorList>
    </citation>
    <scope>NUCLEOTIDE SEQUENCE [LARGE SCALE GENOMIC DNA]</scope>
    <source>
        <strain evidence="9 10">NRRL Y-17804</strain>
    </source>
</reference>
<sequence length="1082" mass="118257">MDPTYVSNLETLLGQTMAPDTQLIATATKTLKDNVYSRPQSLPALIHILQQNANVQIKQLAAVEARKLAPIFWGDLPEDLKAQVRQSLLQSTLAEQSALVRHASARVISSIAKTDMPAGAWNDLPAFLSQAATSQKASDREVGVYILYTLFETIESIFTERMGDLFALFGRTIQDPESLEVRSTTLLAMGKVSEILDGEDKHSVKMFREILPSMVNVLQEVIQAGDEAAARNAFEVFNTLLILDPQLIAKHVADLVNFMVQLAQSKEIDETFRCMALSFIMTCVRFKRSKLQKLNLGPALTLALLQICTEEDSPTPEDDCPSRLAFRTIDQLATSLPPSAVMAPLMNAIPQYFNNADPGHRKAALTAVAVAVEGSVDFVSNQLDVILPLVKQGLADSENVVRRAGLLLLGQLAEELPDIISAQHSDFIPLVFAIMATSGEDVATSACNALDALLEGLKKDDIVGYLPRLMERLCAVLQSGAATSVKLTVAAAIGSAAHAAEDEFVPYFEMTMKSLEPYLGLKSEDSEEMDLRGVVTDTIGSVAGAVGKERFGPFADIVVKLAHEGMNIGNPRVRECSFCFFAIMARVYGADFAPFLEYIVPDLIKSCEQEEHEDLVGEDGTINLGGEDDDDEDGLGNLGVNSAIAMEKEIAGDAMGEIFAHTKHAFMPYFEKCTEALMGLTTHFYEGVRKAAFGSLWRFVSTLNVMMSQGQPEWTPGIAAANSMHPDVAKIATMVRNLTLQEWEDEDEKMVVTEICRNIADCVRTAGPGVLGNDLERIATATLKILNKQHTCQIDNDYEDGVLDNDEDGPLGDDEDTAEYDQLLVDSAFDIVIALSYALGEEFQSAFGTFLPSMLKYYDAKRSNAERAMTVAGVGECAGGLKAGITPYTAPMFKLFNAGLEDPDAEVRSNSAYAVGLLVYSSNEDLSSQYMSVLKKLQPFFEGENHRNGKDNAIGCVARMIMKNAAAVPLPQVLPHLVANLPLENDFQENTPVYNMIIQLYRTNDAIVMGLTGQLLPVLASVLAKADEQLKPKVKEELVELVRALNGQFVQHGFFLWIIGFTLAERDSYNLPVHIIIHHPSP</sequence>
<evidence type="ECO:0000256" key="6">
    <source>
        <dbReference type="ARBA" id="ARBA00022927"/>
    </source>
</evidence>
<keyword evidence="5" id="KW-0677">Repeat</keyword>
<reference evidence="9 10" key="2">
    <citation type="journal article" date="2014" name="J. Gen. Appl. Microbiol.">
        <title>The early diverging ascomycetous budding yeast Saitoella complicata has three histone deacetylases belonging to the Clr6, Hos2, and Rpd3 lineages.</title>
        <authorList>
            <person name="Nishida H."/>
            <person name="Matsumoto T."/>
            <person name="Kondo S."/>
            <person name="Hamamoto M."/>
            <person name="Yoshikawa H."/>
        </authorList>
    </citation>
    <scope>NUCLEOTIDE SEQUENCE [LARGE SCALE GENOMIC DNA]</scope>
    <source>
        <strain evidence="9 10">NRRL Y-17804</strain>
    </source>
</reference>
<keyword evidence="10" id="KW-1185">Reference proteome</keyword>
<dbReference type="Pfam" id="PF03810">
    <property type="entry name" value="IBN_N"/>
    <property type="match status" value="1"/>
</dbReference>
<protein>
    <recommendedName>
        <fullName evidence="8">Importin N-terminal domain-containing protein</fullName>
    </recommendedName>
</protein>
<dbReference type="Pfam" id="PF25780">
    <property type="entry name" value="TPR_IPO5"/>
    <property type="match status" value="1"/>
</dbReference>
<comment type="caution">
    <text evidence="9">The sequence shown here is derived from an EMBL/GenBank/DDBJ whole genome shotgun (WGS) entry which is preliminary data.</text>
</comment>
<evidence type="ECO:0000256" key="1">
    <source>
        <dbReference type="ARBA" id="ARBA00004123"/>
    </source>
</evidence>
<dbReference type="InterPro" id="IPR057672">
    <property type="entry name" value="TPR_IPO4/5"/>
</dbReference>
<dbReference type="AlphaFoldDB" id="A0A0E9NPZ7"/>
<dbReference type="InterPro" id="IPR016024">
    <property type="entry name" value="ARM-type_fold"/>
</dbReference>
<evidence type="ECO:0000259" key="8">
    <source>
        <dbReference type="PROSITE" id="PS50166"/>
    </source>
</evidence>
<evidence type="ECO:0000256" key="5">
    <source>
        <dbReference type="ARBA" id="ARBA00022737"/>
    </source>
</evidence>
<dbReference type="GO" id="GO:0005634">
    <property type="term" value="C:nucleus"/>
    <property type="evidence" value="ECO:0007669"/>
    <property type="project" value="UniProtKB-ARBA"/>
</dbReference>
<dbReference type="SUPFAM" id="SSF48371">
    <property type="entry name" value="ARM repeat"/>
    <property type="match status" value="2"/>
</dbReference>
<keyword evidence="6" id="KW-0653">Protein transport</keyword>
<dbReference type="EMBL" id="BACD03000047">
    <property type="protein sequence ID" value="GAO51500.1"/>
    <property type="molecule type" value="Genomic_DNA"/>
</dbReference>
<comment type="subcellular location">
    <subcellularLocation>
        <location evidence="2">Cytoplasm</location>
    </subcellularLocation>
    <subcellularLocation>
        <location evidence="1">Nucleus</location>
    </subcellularLocation>
</comment>
<keyword evidence="7" id="KW-0539">Nucleus</keyword>
<dbReference type="InterPro" id="IPR040122">
    <property type="entry name" value="Importin_beta"/>
</dbReference>
<keyword evidence="4" id="KW-0963">Cytoplasm</keyword>
<name>A0A0E9NPZ7_SAICN</name>
<dbReference type="PANTHER" id="PTHR10527">
    <property type="entry name" value="IMPORTIN BETA"/>
    <property type="match status" value="1"/>
</dbReference>
<dbReference type="GO" id="GO:0006606">
    <property type="term" value="P:protein import into nucleus"/>
    <property type="evidence" value="ECO:0007669"/>
    <property type="project" value="InterPro"/>
</dbReference>
<dbReference type="GO" id="GO:0005737">
    <property type="term" value="C:cytoplasm"/>
    <property type="evidence" value="ECO:0007669"/>
    <property type="project" value="UniProtKB-SubCell"/>
</dbReference>
<evidence type="ECO:0000256" key="2">
    <source>
        <dbReference type="ARBA" id="ARBA00004496"/>
    </source>
</evidence>
<evidence type="ECO:0000313" key="10">
    <source>
        <dbReference type="Proteomes" id="UP000033140"/>
    </source>
</evidence>
<dbReference type="Proteomes" id="UP000033140">
    <property type="component" value="Unassembled WGS sequence"/>
</dbReference>
<dbReference type="PROSITE" id="PS50166">
    <property type="entry name" value="IMPORTIN_B_NT"/>
    <property type="match status" value="1"/>
</dbReference>
<evidence type="ECO:0000256" key="3">
    <source>
        <dbReference type="ARBA" id="ARBA00022448"/>
    </source>
</evidence>
<organism evidence="9 10">
    <name type="scientific">Saitoella complicata (strain BCRC 22490 / CBS 7301 / JCM 7358 / NBRC 10748 / NRRL Y-17804)</name>
    <dbReference type="NCBI Taxonomy" id="698492"/>
    <lineage>
        <taxon>Eukaryota</taxon>
        <taxon>Fungi</taxon>
        <taxon>Dikarya</taxon>
        <taxon>Ascomycota</taxon>
        <taxon>Taphrinomycotina</taxon>
        <taxon>Taphrinomycotina incertae sedis</taxon>
        <taxon>Saitoella</taxon>
    </lineage>
</organism>
<dbReference type="GO" id="GO:0031267">
    <property type="term" value="F:small GTPase binding"/>
    <property type="evidence" value="ECO:0007669"/>
    <property type="project" value="InterPro"/>
</dbReference>
<keyword evidence="3" id="KW-0813">Transport</keyword>
<dbReference type="InterPro" id="IPR001494">
    <property type="entry name" value="Importin-beta_N"/>
</dbReference>
<accession>A0A0E9NPZ7</accession>
<evidence type="ECO:0000256" key="4">
    <source>
        <dbReference type="ARBA" id="ARBA00022490"/>
    </source>
</evidence>
<evidence type="ECO:0000313" key="9">
    <source>
        <dbReference type="EMBL" id="GAO51500.1"/>
    </source>
</evidence>
<proteinExistence type="predicted"/>
<evidence type="ECO:0000256" key="7">
    <source>
        <dbReference type="ARBA" id="ARBA00023242"/>
    </source>
</evidence>
<gene>
    <name evidence="9" type="ORF">G7K_5599-t1</name>
</gene>
<dbReference type="Gene3D" id="1.25.10.10">
    <property type="entry name" value="Leucine-rich Repeat Variant"/>
    <property type="match status" value="1"/>
</dbReference>